<organism evidence="1 2">
    <name type="scientific">Aphanizomenon flos-aquae FACHB-1249</name>
    <dbReference type="NCBI Taxonomy" id="2692889"/>
    <lineage>
        <taxon>Bacteria</taxon>
        <taxon>Bacillati</taxon>
        <taxon>Cyanobacteriota</taxon>
        <taxon>Cyanophyceae</taxon>
        <taxon>Nostocales</taxon>
        <taxon>Aphanizomenonaceae</taxon>
        <taxon>Aphanizomenon</taxon>
    </lineage>
</organism>
<evidence type="ECO:0000313" key="1">
    <source>
        <dbReference type="EMBL" id="MBD2684720.1"/>
    </source>
</evidence>
<name>A0ABR8IN43_APHFL</name>
<gene>
    <name evidence="1" type="ORF">H6G43_05575</name>
</gene>
<proteinExistence type="predicted"/>
<accession>A0ABR8IN43</accession>
<keyword evidence="2" id="KW-1185">Reference proteome</keyword>
<dbReference type="GeneID" id="78220115"/>
<protein>
    <recommendedName>
        <fullName evidence="3">HNH endonuclease</fullName>
    </recommendedName>
</protein>
<dbReference type="Gene3D" id="1.10.30.50">
    <property type="match status" value="1"/>
</dbReference>
<reference evidence="1 2" key="1">
    <citation type="journal article" date="2020" name="ISME J.">
        <title>Comparative genomics reveals insights into cyanobacterial evolution and habitat adaptation.</title>
        <authorList>
            <person name="Chen M.Y."/>
            <person name="Teng W.K."/>
            <person name="Zhao L."/>
            <person name="Hu C.X."/>
            <person name="Zhou Y.K."/>
            <person name="Han B.P."/>
            <person name="Song L.R."/>
            <person name="Shu W.S."/>
        </authorList>
    </citation>
    <scope>NUCLEOTIDE SEQUENCE [LARGE SCALE GENOMIC DNA]</scope>
    <source>
        <strain evidence="1 2">FACHB-1249</strain>
    </source>
</reference>
<dbReference type="Proteomes" id="UP000660270">
    <property type="component" value="Unassembled WGS sequence"/>
</dbReference>
<evidence type="ECO:0008006" key="3">
    <source>
        <dbReference type="Google" id="ProtNLM"/>
    </source>
</evidence>
<dbReference type="RefSeq" id="WP_190388152.1">
    <property type="nucleotide sequence ID" value="NZ_JACJTM010000008.1"/>
</dbReference>
<dbReference type="EMBL" id="JACJTM010000008">
    <property type="protein sequence ID" value="MBD2684720.1"/>
    <property type="molecule type" value="Genomic_DNA"/>
</dbReference>
<sequence length="194" mass="22404">MKLINGKAYFPTSEMHGVLLTQSKQNAINIIQSHLKFIQPYVLNIDDSLYIKHVGIDVLLDILGQENPKKKIQYLAARAYISAFLANNPDVFKDSMLRGIELDKEQIQAMQYVKKNSKHCALTLRPFQKGIKCHIHHIEGVSERPDLATDVKNLLPLCEDVHTEYHQWVISHQKNVTRATLKHFAKEKKYETSW</sequence>
<evidence type="ECO:0000313" key="2">
    <source>
        <dbReference type="Proteomes" id="UP000660270"/>
    </source>
</evidence>
<comment type="caution">
    <text evidence="1">The sequence shown here is derived from an EMBL/GenBank/DDBJ whole genome shotgun (WGS) entry which is preliminary data.</text>
</comment>